<evidence type="ECO:0000313" key="1">
    <source>
        <dbReference type="EMBL" id="QIZ71150.1"/>
    </source>
</evidence>
<dbReference type="InterPro" id="IPR011990">
    <property type="entry name" value="TPR-like_helical_dom_sf"/>
</dbReference>
<sequence length="1004" mass="114134">MKILVVALYAINTPHFETELEIIQNHLDAGDEVVLLGCNAHLEACDVNMLHYISPCLQCIGRRQSGLKLLSQSVTVKPIDRLTPQNVAEIDRLPKAFASLDELKTFSVDNFDLGYAVLSSLISAVRDPKPDLKKYANLIAKLIKSSASIYRSLQNYLAINPVDRVYVYNGRYAPMRAVLRACQSMDIDCFTHEKSRTIHHYALFENTTIHDIDYIDRQILKAWEAAGNDRDRRQQIAEEFFLERARGISRTWIAFTKDQQDNLLPDNWDDRKTNIVIFTSSEDEFAAIGELWKNPLYPSQIEGLEKIVNSLKDREDIQVYIRIHPNLKNVKNEQTTRLDRLQLPNLTLIPAESPVSTYTLLKKASKVISFGSTVGIEAVYWGTPSILAGKCLYRNLGSTYNPTTHDELMQMLDRELPPKDKEGALMYGYYLNSYGIEFKHYQAQGIYEGLFKGVKIQPDLFDLIAEVGLETGSDVGLERNRKIMKSLPQNKQILEQAIAALNSNDNERALMLFDRALSFDSNALEINYGKAIALARSQKIQEAIVILEQLLVAFPEHFKARQLLAELQPNLSRSSLPKTGAIQDLEFRELRDRIDPYTHFSDRYLYSLFLQAKQICQKNIAGNFVEITEDNGGSTALLAAIVRRYSRQPRWLYSFVGNDGDRLQKTSELCTQLDLNSVIKLVRGNLNESVAKLQPILGLISLLHLADQSSHCSEENIDRLTDQIVNEGAIQISNSYWIQTFDRLGIHSSKYRVKEAEFSVICPQKWDLNTNLDPQLVREFEEDDPTRHGIESQMSLNERFQLYYAVRHLLPQTRSPLRFIEIGSYAGASLFFIVRALKRWVSQIQGFAIDPGGHSQLYRVLPNLKNDVTHLRLFSYQAAPKLKAIFDRDGHLPSLMFIDGDHTYEGVKRDIIDYFPLLAPGGVAIFHDYLPPLTPENREAILFHHEGNEPGIRQACQELMENTYGCQLLDLPLLYPTAPGSTAAHLPIIPGISSTLRAYRKPLN</sequence>
<dbReference type="Proteomes" id="UP000500857">
    <property type="component" value="Chromosome"/>
</dbReference>
<dbReference type="RefSeq" id="WP_168569305.1">
    <property type="nucleotide sequence ID" value="NZ_CP051167.1"/>
</dbReference>
<dbReference type="InterPro" id="IPR029063">
    <property type="entry name" value="SAM-dependent_MTases_sf"/>
</dbReference>
<proteinExistence type="predicted"/>
<dbReference type="Pfam" id="PF05159">
    <property type="entry name" value="Capsule_synth"/>
    <property type="match status" value="1"/>
</dbReference>
<dbReference type="Pfam" id="PF13578">
    <property type="entry name" value="Methyltransf_24"/>
    <property type="match status" value="1"/>
</dbReference>
<dbReference type="Gene3D" id="3.40.50.12580">
    <property type="match status" value="1"/>
</dbReference>
<name>A0A6H1TZ05_9CYAN</name>
<dbReference type="GO" id="GO:0015774">
    <property type="term" value="P:polysaccharide transport"/>
    <property type="evidence" value="ECO:0007669"/>
    <property type="project" value="InterPro"/>
</dbReference>
<dbReference type="EMBL" id="CP051167">
    <property type="protein sequence ID" value="QIZ71150.1"/>
    <property type="molecule type" value="Genomic_DNA"/>
</dbReference>
<gene>
    <name evidence="1" type="ORF">HCG48_11660</name>
</gene>
<dbReference type="SUPFAM" id="SSF53335">
    <property type="entry name" value="S-adenosyl-L-methionine-dependent methyltransferases"/>
    <property type="match status" value="1"/>
</dbReference>
<dbReference type="GO" id="GO:0000271">
    <property type="term" value="P:polysaccharide biosynthetic process"/>
    <property type="evidence" value="ECO:0007669"/>
    <property type="project" value="InterPro"/>
</dbReference>
<protein>
    <submittedName>
        <fullName evidence="1">Uncharacterized protein</fullName>
    </submittedName>
</protein>
<dbReference type="Gene3D" id="1.25.40.10">
    <property type="entry name" value="Tetratricopeptide repeat domain"/>
    <property type="match status" value="1"/>
</dbReference>
<keyword evidence="2" id="KW-1185">Reference proteome</keyword>
<dbReference type="AlphaFoldDB" id="A0A6H1TZ05"/>
<dbReference type="KEGG" id="oxy:HCG48_11660"/>
<organism evidence="1 2">
    <name type="scientific">Oxynema aestuarii AP17</name>
    <dbReference type="NCBI Taxonomy" id="2064643"/>
    <lineage>
        <taxon>Bacteria</taxon>
        <taxon>Bacillati</taxon>
        <taxon>Cyanobacteriota</taxon>
        <taxon>Cyanophyceae</taxon>
        <taxon>Oscillatoriophycideae</taxon>
        <taxon>Oscillatoriales</taxon>
        <taxon>Oscillatoriaceae</taxon>
        <taxon>Oxynema</taxon>
        <taxon>Oxynema aestuarii</taxon>
    </lineage>
</organism>
<dbReference type="InterPro" id="IPR007833">
    <property type="entry name" value="Capsule_polysaccharide_synth"/>
</dbReference>
<dbReference type="SUPFAM" id="SSF53756">
    <property type="entry name" value="UDP-Glycosyltransferase/glycogen phosphorylase"/>
    <property type="match status" value="1"/>
</dbReference>
<dbReference type="InterPro" id="IPR043148">
    <property type="entry name" value="TagF_C"/>
</dbReference>
<dbReference type="Gene3D" id="3.40.50.150">
    <property type="entry name" value="Vaccinia Virus protein VP39"/>
    <property type="match status" value="1"/>
</dbReference>
<evidence type="ECO:0000313" key="2">
    <source>
        <dbReference type="Proteomes" id="UP000500857"/>
    </source>
</evidence>
<dbReference type="SUPFAM" id="SSF48452">
    <property type="entry name" value="TPR-like"/>
    <property type="match status" value="1"/>
</dbReference>
<accession>A0A6H1TZ05</accession>
<reference evidence="1 2" key="1">
    <citation type="submission" date="2020-04" db="EMBL/GenBank/DDBJ databases">
        <authorList>
            <person name="Basu S."/>
            <person name="Maruthanayagam V."/>
            <person name="Chakraborty S."/>
            <person name="Pramanik A."/>
            <person name="Mukherjee J."/>
            <person name="Brink B."/>
        </authorList>
    </citation>
    <scope>NUCLEOTIDE SEQUENCE [LARGE SCALE GENOMIC DNA]</scope>
    <source>
        <strain evidence="1 2">AP17</strain>
    </source>
</reference>